<accession>A0A1I0YBG4</accession>
<dbReference type="EMBL" id="FOKA01000007">
    <property type="protein sequence ID" value="SFB10689.1"/>
    <property type="molecule type" value="Genomic_DNA"/>
</dbReference>
<evidence type="ECO:0000256" key="2">
    <source>
        <dbReference type="ARBA" id="ARBA00022679"/>
    </source>
</evidence>
<keyword evidence="3 6" id="KW-0133">Cell shape</keyword>
<organism evidence="9 10">
    <name type="scientific">Cellulomonas marina</name>
    <dbReference type="NCBI Taxonomy" id="988821"/>
    <lineage>
        <taxon>Bacteria</taxon>
        <taxon>Bacillati</taxon>
        <taxon>Actinomycetota</taxon>
        <taxon>Actinomycetes</taxon>
        <taxon>Micrococcales</taxon>
        <taxon>Cellulomonadaceae</taxon>
        <taxon>Cellulomonas</taxon>
    </lineage>
</organism>
<keyword evidence="4 6" id="KW-0573">Peptidoglycan synthesis</keyword>
<feature type="domain" description="L,D-TPase catalytic" evidence="8">
    <location>
        <begin position="204"/>
        <end position="325"/>
    </location>
</feature>
<feature type="compositionally biased region" description="Low complexity" evidence="7">
    <location>
        <begin position="69"/>
        <end position="88"/>
    </location>
</feature>
<evidence type="ECO:0000256" key="3">
    <source>
        <dbReference type="ARBA" id="ARBA00022960"/>
    </source>
</evidence>
<dbReference type="Gene3D" id="2.40.440.10">
    <property type="entry name" value="L,D-transpeptidase catalytic domain-like"/>
    <property type="match status" value="1"/>
</dbReference>
<dbReference type="Proteomes" id="UP000199012">
    <property type="component" value="Unassembled WGS sequence"/>
</dbReference>
<dbReference type="Gene3D" id="1.10.101.10">
    <property type="entry name" value="PGBD-like superfamily/PGBD"/>
    <property type="match status" value="1"/>
</dbReference>
<evidence type="ECO:0000256" key="5">
    <source>
        <dbReference type="ARBA" id="ARBA00023316"/>
    </source>
</evidence>
<dbReference type="InterPro" id="IPR038063">
    <property type="entry name" value="Transpep_catalytic_dom"/>
</dbReference>
<feature type="compositionally biased region" description="Pro residues" evidence="7">
    <location>
        <begin position="89"/>
        <end position="126"/>
    </location>
</feature>
<protein>
    <submittedName>
        <fullName evidence="9">L,D-transpeptidase catalytic domain</fullName>
    </submittedName>
</protein>
<dbReference type="InterPro" id="IPR036366">
    <property type="entry name" value="PGBDSf"/>
</dbReference>
<gene>
    <name evidence="9" type="ORF">SAMN05421867_10736</name>
</gene>
<feature type="compositionally biased region" description="Low complexity" evidence="7">
    <location>
        <begin position="38"/>
        <end position="62"/>
    </location>
</feature>
<dbReference type="OrthoDB" id="9810670at2"/>
<evidence type="ECO:0000256" key="1">
    <source>
        <dbReference type="ARBA" id="ARBA00004752"/>
    </source>
</evidence>
<evidence type="ECO:0000313" key="9">
    <source>
        <dbReference type="EMBL" id="SFB10689.1"/>
    </source>
</evidence>
<keyword evidence="10" id="KW-1185">Reference proteome</keyword>
<feature type="active site" description="Nucleophile" evidence="6">
    <location>
        <position position="299"/>
    </location>
</feature>
<dbReference type="PANTHER" id="PTHR30582:SF2">
    <property type="entry name" value="L,D-TRANSPEPTIDASE YCIB-RELATED"/>
    <property type="match status" value="1"/>
</dbReference>
<keyword evidence="2" id="KW-0808">Transferase</keyword>
<dbReference type="PANTHER" id="PTHR30582">
    <property type="entry name" value="L,D-TRANSPEPTIDASE"/>
    <property type="match status" value="1"/>
</dbReference>
<dbReference type="GO" id="GO:0018104">
    <property type="term" value="P:peptidoglycan-protein cross-linking"/>
    <property type="evidence" value="ECO:0007669"/>
    <property type="project" value="TreeGrafter"/>
</dbReference>
<feature type="active site" description="Proton donor/acceptor" evidence="6">
    <location>
        <position position="285"/>
    </location>
</feature>
<dbReference type="InterPro" id="IPR050979">
    <property type="entry name" value="LD-transpeptidase"/>
</dbReference>
<dbReference type="Pfam" id="PF01471">
    <property type="entry name" value="PG_binding_1"/>
    <property type="match status" value="1"/>
</dbReference>
<dbReference type="STRING" id="988821.SAMN05421867_10736"/>
<keyword evidence="5 6" id="KW-0961">Cell wall biogenesis/degradation</keyword>
<dbReference type="SUPFAM" id="SSF47090">
    <property type="entry name" value="PGBD-like"/>
    <property type="match status" value="1"/>
</dbReference>
<feature type="region of interest" description="Disordered" evidence="7">
    <location>
        <begin position="1"/>
        <end position="21"/>
    </location>
</feature>
<dbReference type="RefSeq" id="WP_090032544.1">
    <property type="nucleotide sequence ID" value="NZ_BONM01000019.1"/>
</dbReference>
<dbReference type="SUPFAM" id="SSF141523">
    <property type="entry name" value="L,D-transpeptidase catalytic domain-like"/>
    <property type="match status" value="1"/>
</dbReference>
<feature type="region of interest" description="Disordered" evidence="7">
    <location>
        <begin position="38"/>
        <end position="132"/>
    </location>
</feature>
<evidence type="ECO:0000313" key="10">
    <source>
        <dbReference type="Proteomes" id="UP000199012"/>
    </source>
</evidence>
<dbReference type="InterPro" id="IPR036365">
    <property type="entry name" value="PGBD-like_sf"/>
</dbReference>
<dbReference type="CDD" id="cd16913">
    <property type="entry name" value="YkuD_like"/>
    <property type="match status" value="1"/>
</dbReference>
<dbReference type="GO" id="GO:0071972">
    <property type="term" value="F:peptidoglycan L,D-transpeptidase activity"/>
    <property type="evidence" value="ECO:0007669"/>
    <property type="project" value="TreeGrafter"/>
</dbReference>
<dbReference type="GO" id="GO:0008360">
    <property type="term" value="P:regulation of cell shape"/>
    <property type="evidence" value="ECO:0007669"/>
    <property type="project" value="UniProtKB-UniRule"/>
</dbReference>
<reference evidence="9 10" key="1">
    <citation type="submission" date="2016-10" db="EMBL/GenBank/DDBJ databases">
        <authorList>
            <person name="de Groot N.N."/>
        </authorList>
    </citation>
    <scope>NUCLEOTIDE SEQUENCE [LARGE SCALE GENOMIC DNA]</scope>
    <source>
        <strain evidence="9 10">CGMCC 4.6945</strain>
    </source>
</reference>
<proteinExistence type="predicted"/>
<evidence type="ECO:0000256" key="7">
    <source>
        <dbReference type="SAM" id="MobiDB-lite"/>
    </source>
</evidence>
<dbReference type="InterPro" id="IPR002477">
    <property type="entry name" value="Peptidoglycan-bd-like"/>
</dbReference>
<dbReference type="PROSITE" id="PS52029">
    <property type="entry name" value="LD_TPASE"/>
    <property type="match status" value="1"/>
</dbReference>
<dbReference type="GO" id="GO:0016740">
    <property type="term" value="F:transferase activity"/>
    <property type="evidence" value="ECO:0007669"/>
    <property type="project" value="UniProtKB-KW"/>
</dbReference>
<dbReference type="GO" id="GO:0005576">
    <property type="term" value="C:extracellular region"/>
    <property type="evidence" value="ECO:0007669"/>
    <property type="project" value="TreeGrafter"/>
</dbReference>
<dbReference type="UniPathway" id="UPA00219"/>
<sequence length="325" mass="32936">MTAGTGDGHGRGSRRRGPVAAVRAATAALLGITLLAGCTTGTDADPGAAGPAPTATPSARPSSAPPGDRPTGSPSPDASTAPSGSPSTSPVPSPSATPSLTPAPSPSGTPTPSATPSPEPTAPAEPAPLRRGDEGDAVRVLQARLVELGYAVAEPDGRFGSATQQAVWALQKAAGISRDGLVGPQTQAALDAGTRPTARTTSGRVIEVDLDRQLVLAVDGGVVTRVINASSGNGESYEAAGRPQRAYTPTGEYTVVREVDGLRESSLELGTLYRPKYFRAGWAVHGSDSVPPWPASHGCVRVANSAMDWIWDTWGAPIGTPVVVY</sequence>
<dbReference type="AlphaFoldDB" id="A0A1I0YBG4"/>
<evidence type="ECO:0000256" key="6">
    <source>
        <dbReference type="PROSITE-ProRule" id="PRU01373"/>
    </source>
</evidence>
<evidence type="ECO:0000259" key="8">
    <source>
        <dbReference type="PROSITE" id="PS52029"/>
    </source>
</evidence>
<evidence type="ECO:0000256" key="4">
    <source>
        <dbReference type="ARBA" id="ARBA00022984"/>
    </source>
</evidence>
<name>A0A1I0YBG4_9CELL</name>
<dbReference type="GO" id="GO:0071555">
    <property type="term" value="P:cell wall organization"/>
    <property type="evidence" value="ECO:0007669"/>
    <property type="project" value="UniProtKB-UniRule"/>
</dbReference>
<comment type="pathway">
    <text evidence="1 6">Cell wall biogenesis; peptidoglycan biosynthesis.</text>
</comment>
<dbReference type="InterPro" id="IPR005490">
    <property type="entry name" value="LD_TPept_cat_dom"/>
</dbReference>
<dbReference type="Pfam" id="PF03734">
    <property type="entry name" value="YkuD"/>
    <property type="match status" value="1"/>
</dbReference>